<keyword evidence="3" id="KW-0614">Plasmid</keyword>
<dbReference type="AlphaFoldDB" id="A0A8B0SP03"/>
<reference evidence="3" key="2">
    <citation type="submission" date="2021-04" db="EMBL/GenBank/DDBJ databases">
        <title>Complete Genome and methylome analysis of Thiothrix fructosivorans ATCC 49748.</title>
        <authorList>
            <person name="Fomenkov A."/>
            <person name="Sun L."/>
            <person name="Vincze T."/>
            <person name="Grabovich M.Y."/>
            <person name="Roberts R.J."/>
        </authorList>
    </citation>
    <scope>NUCLEOTIDE SEQUENCE</scope>
    <source>
        <strain evidence="3">ATCC 49748</strain>
        <plasmid evidence="3">pTfr12</plasmid>
    </source>
</reference>
<protein>
    <submittedName>
        <fullName evidence="3">Uncharacterized protein</fullName>
    </submittedName>
</protein>
<dbReference type="EMBL" id="JAFMPM010000002">
    <property type="protein sequence ID" value="MBO0611343.1"/>
    <property type="molecule type" value="Genomic_DNA"/>
</dbReference>
<dbReference type="RefSeq" id="WP_207249059.1">
    <property type="nucleotide sequence ID" value="NZ_JAFMPM010000002.1"/>
</dbReference>
<accession>A0A8B0SP03</accession>
<reference evidence="2 4" key="1">
    <citation type="submission" date="2021-03" db="EMBL/GenBank/DDBJ databases">
        <title>Draft genome and methylome analysis of Thiotrix fructosivoruns ATCC 49748.</title>
        <authorList>
            <person name="Fomenkov A."/>
            <person name="Grabovich M.Y."/>
            <person name="Roberts R.J."/>
        </authorList>
    </citation>
    <scope>NUCLEOTIDE SEQUENCE [LARGE SCALE GENOMIC DNA]</scope>
    <source>
        <strain evidence="2 4">ATCC 49748</strain>
        <plasmid evidence="2">pTfr12</plasmid>
    </source>
</reference>
<sequence length="65" mass="6591">MQKSGSRISPDTPPAATRGSVMSLRGLFVPRCGKSATAKAQAHKSASGSPPAQDTRTALSVIAPV</sequence>
<evidence type="ECO:0000313" key="2">
    <source>
        <dbReference type="EMBL" id="MBO0611343.1"/>
    </source>
</evidence>
<feature type="compositionally biased region" description="Polar residues" evidence="1">
    <location>
        <begin position="44"/>
        <end position="58"/>
    </location>
</feature>
<name>A0A8B0SP03_9GAMM</name>
<geneLocation type="plasmid" evidence="3">
    <name>pTfr12</name>
</geneLocation>
<feature type="region of interest" description="Disordered" evidence="1">
    <location>
        <begin position="1"/>
        <end position="65"/>
    </location>
</feature>
<dbReference type="Proteomes" id="UP000664466">
    <property type="component" value="Unassembled WGS sequence"/>
</dbReference>
<evidence type="ECO:0000313" key="4">
    <source>
        <dbReference type="Proteomes" id="UP000664466"/>
    </source>
</evidence>
<keyword evidence="4" id="KW-1185">Reference proteome</keyword>
<evidence type="ECO:0000313" key="3">
    <source>
        <dbReference type="EMBL" id="QTX12935.1"/>
    </source>
</evidence>
<dbReference type="EMBL" id="CP072749">
    <property type="protein sequence ID" value="QTX12935.1"/>
    <property type="molecule type" value="Genomic_DNA"/>
</dbReference>
<proteinExistence type="predicted"/>
<evidence type="ECO:0000256" key="1">
    <source>
        <dbReference type="SAM" id="MobiDB-lite"/>
    </source>
</evidence>
<organism evidence="3">
    <name type="scientific">Thiothrix fructosivorans</name>
    <dbReference type="NCBI Taxonomy" id="111770"/>
    <lineage>
        <taxon>Bacteria</taxon>
        <taxon>Pseudomonadati</taxon>
        <taxon>Pseudomonadota</taxon>
        <taxon>Gammaproteobacteria</taxon>
        <taxon>Thiotrichales</taxon>
        <taxon>Thiotrichaceae</taxon>
        <taxon>Thiothrix</taxon>
    </lineage>
</organism>
<gene>
    <name evidence="2" type="ORF">J1836_00115</name>
    <name evidence="3" type="ORF">J1836_020095</name>
</gene>